<sequence>MFFNFIYTKGAKDMSKFRLQSVVFVLTAFLLGCNEFMIVGVISDIAKSYHASLSTVGFLVTSFAIIYAICTPLITTLTGKFDRFKVLMVLMLIFLIGNTLTAVAPNLFWLFVSRIVTAAVAGTIISLILVFVSMIAPIEKRAMLVASTFTGFSIATIVGVPVGTAISNAFSWRDSFALISVLTVIICGFLYWPTPRDSRQENASLSNQVQLFKDRRIILGVIVMVTLMSAEYTFYTYVRPIITNVLGFSTTNLTWLLGLIGITFILGNICAGVIANRFGITKLTIISSTVLICLLLMNAMFHVAWLGILLLCVICFVLGMPGSILQVMFLNIADREYPEAMNLASSLNPICTNVGVSIGSLTASISINFVQINQIGYVGAIYALVAVFGSFYLIKTSAK</sequence>
<dbReference type="PANTHER" id="PTHR43124:SF3">
    <property type="entry name" value="CHLORAMPHENICOL EFFLUX PUMP RV0191"/>
    <property type="match status" value="1"/>
</dbReference>
<dbReference type="InterPro" id="IPR036259">
    <property type="entry name" value="MFS_trans_sf"/>
</dbReference>
<evidence type="ECO:0000256" key="7">
    <source>
        <dbReference type="SAM" id="Phobius"/>
    </source>
</evidence>
<keyword evidence="6 7" id="KW-0472">Membrane</keyword>
<organism evidence="9 10">
    <name type="scientific">Limosilactobacillus reuteri MM4-1A</name>
    <dbReference type="NCBI Taxonomy" id="548485"/>
    <lineage>
        <taxon>Bacteria</taxon>
        <taxon>Bacillati</taxon>
        <taxon>Bacillota</taxon>
        <taxon>Bacilli</taxon>
        <taxon>Lactobacillales</taxon>
        <taxon>Lactobacillaceae</taxon>
        <taxon>Limosilactobacillus</taxon>
    </lineage>
</organism>
<protein>
    <submittedName>
        <fullName evidence="9">Transporter, major facilitator family protein</fullName>
    </submittedName>
</protein>
<dbReference type="SUPFAM" id="SSF103473">
    <property type="entry name" value="MFS general substrate transporter"/>
    <property type="match status" value="1"/>
</dbReference>
<feature type="transmembrane region" description="Helical" evidence="7">
    <location>
        <begin position="115"/>
        <end position="136"/>
    </location>
</feature>
<dbReference type="GO" id="GO:0022857">
    <property type="term" value="F:transmembrane transporter activity"/>
    <property type="evidence" value="ECO:0007669"/>
    <property type="project" value="InterPro"/>
</dbReference>
<evidence type="ECO:0000313" key="10">
    <source>
        <dbReference type="Proteomes" id="UP000004335"/>
    </source>
</evidence>
<keyword evidence="3" id="KW-1003">Cell membrane</keyword>
<keyword evidence="2" id="KW-0813">Transport</keyword>
<dbReference type="Proteomes" id="UP000004335">
    <property type="component" value="Unassembled WGS sequence"/>
</dbReference>
<feature type="transmembrane region" description="Helical" evidence="7">
    <location>
        <begin position="375"/>
        <end position="394"/>
    </location>
</feature>
<dbReference type="AlphaFoldDB" id="A0A828RFX3"/>
<dbReference type="Gene3D" id="1.20.1250.20">
    <property type="entry name" value="MFS general substrate transporter like domains"/>
    <property type="match status" value="1"/>
</dbReference>
<dbReference type="InterPro" id="IPR020846">
    <property type="entry name" value="MFS_dom"/>
</dbReference>
<evidence type="ECO:0000256" key="5">
    <source>
        <dbReference type="ARBA" id="ARBA00022989"/>
    </source>
</evidence>
<dbReference type="PROSITE" id="PS50850">
    <property type="entry name" value="MFS"/>
    <property type="match status" value="1"/>
</dbReference>
<feature type="domain" description="Major facilitator superfamily (MFS) profile" evidence="8">
    <location>
        <begin position="20"/>
        <end position="398"/>
    </location>
</feature>
<name>A0A828RFX3_LIMRT</name>
<keyword evidence="5 7" id="KW-1133">Transmembrane helix</keyword>
<feature type="transmembrane region" description="Helical" evidence="7">
    <location>
        <begin position="143"/>
        <end position="163"/>
    </location>
</feature>
<feature type="transmembrane region" description="Helical" evidence="7">
    <location>
        <begin position="21"/>
        <end position="43"/>
    </location>
</feature>
<evidence type="ECO:0000256" key="4">
    <source>
        <dbReference type="ARBA" id="ARBA00022692"/>
    </source>
</evidence>
<feature type="transmembrane region" description="Helical" evidence="7">
    <location>
        <begin position="217"/>
        <end position="235"/>
    </location>
</feature>
<evidence type="ECO:0000313" key="9">
    <source>
        <dbReference type="EMBL" id="EGC14454.1"/>
    </source>
</evidence>
<keyword evidence="4 7" id="KW-0812">Transmembrane</keyword>
<proteinExistence type="predicted"/>
<dbReference type="GO" id="GO:0005886">
    <property type="term" value="C:plasma membrane"/>
    <property type="evidence" value="ECO:0007669"/>
    <property type="project" value="UniProtKB-SubCell"/>
</dbReference>
<accession>A0A828RFX3</accession>
<dbReference type="InterPro" id="IPR011701">
    <property type="entry name" value="MFS"/>
</dbReference>
<comment type="caution">
    <text evidence="9">The sequence shown here is derived from an EMBL/GenBank/DDBJ whole genome shotgun (WGS) entry which is preliminary data.</text>
</comment>
<feature type="transmembrane region" description="Helical" evidence="7">
    <location>
        <begin position="255"/>
        <end position="276"/>
    </location>
</feature>
<dbReference type="PANTHER" id="PTHR43124">
    <property type="entry name" value="PURINE EFFLUX PUMP PBUE"/>
    <property type="match status" value="1"/>
</dbReference>
<feature type="transmembrane region" description="Helical" evidence="7">
    <location>
        <begin position="175"/>
        <end position="192"/>
    </location>
</feature>
<evidence type="ECO:0000256" key="2">
    <source>
        <dbReference type="ARBA" id="ARBA00022448"/>
    </source>
</evidence>
<feature type="transmembrane region" description="Helical" evidence="7">
    <location>
        <begin position="86"/>
        <end position="109"/>
    </location>
</feature>
<evidence type="ECO:0000256" key="1">
    <source>
        <dbReference type="ARBA" id="ARBA00004651"/>
    </source>
</evidence>
<feature type="transmembrane region" description="Helical" evidence="7">
    <location>
        <begin position="283"/>
        <end position="301"/>
    </location>
</feature>
<comment type="subcellular location">
    <subcellularLocation>
        <location evidence="1">Cell membrane</location>
        <topology evidence="1">Multi-pass membrane protein</topology>
    </subcellularLocation>
</comment>
<evidence type="ECO:0000259" key="8">
    <source>
        <dbReference type="PROSITE" id="PS50850"/>
    </source>
</evidence>
<gene>
    <name evidence="9" type="ORF">HMPREF0536_11591</name>
</gene>
<reference evidence="9 10" key="1">
    <citation type="submission" date="2011-01" db="EMBL/GenBank/DDBJ databases">
        <authorList>
            <person name="Muzny D."/>
            <person name="Qin X."/>
            <person name="Buhay C."/>
            <person name="Dugan-Rocha S."/>
            <person name="Ding Y."/>
            <person name="Chen G."/>
            <person name="Hawes A."/>
            <person name="Holder M."/>
            <person name="Jhangiani S."/>
            <person name="Johnson A."/>
            <person name="Khan Z."/>
            <person name="Li Z."/>
            <person name="Liu W."/>
            <person name="Liu X."/>
            <person name="Perez L."/>
            <person name="Shen H."/>
            <person name="Wang Q."/>
            <person name="Watt J."/>
            <person name="Xi L."/>
            <person name="Xin Y."/>
            <person name="Zhou J."/>
            <person name="Deng J."/>
            <person name="Jiang H."/>
            <person name="Liu Y."/>
            <person name="Qu J."/>
            <person name="Song X.-Z."/>
            <person name="Zhang L."/>
            <person name="Villasana D."/>
            <person name="Johnson A."/>
            <person name="Liu J."/>
            <person name="Liyanage D."/>
            <person name="Lorensuhewa L."/>
            <person name="Robinson T."/>
            <person name="Song A."/>
            <person name="Song B.-B."/>
            <person name="Dinh H."/>
            <person name="Thornton R."/>
            <person name="Coyle M."/>
            <person name="Francisco L."/>
            <person name="Jackson L."/>
            <person name="Javaid M."/>
            <person name="Korchina V."/>
            <person name="Kovar C."/>
            <person name="Mata R."/>
            <person name="Mathew T."/>
            <person name="Ngo R."/>
            <person name="Nguyen L."/>
            <person name="Nguyen N."/>
            <person name="Okwuonu G."/>
            <person name="Ongeri F."/>
            <person name="Pham C."/>
            <person name="Simmons D."/>
            <person name="Wilczek-Boney K."/>
            <person name="Hale W."/>
            <person name="Jakkamsetti A."/>
            <person name="Pham P."/>
            <person name="Ruth R."/>
            <person name="San Lucas F."/>
            <person name="Warren J."/>
            <person name="Zhang J."/>
            <person name="Zhao Z."/>
            <person name="Zhou C."/>
            <person name="Zhu D."/>
            <person name="Lee S."/>
            <person name="Bess C."/>
            <person name="Blankenburg K."/>
            <person name="Forbes L."/>
            <person name="Fu Q."/>
            <person name="Gubbala S."/>
            <person name="Hirani K."/>
            <person name="Jayaseelan J.C."/>
            <person name="Lara F."/>
            <person name="Munidasa M."/>
            <person name="Palculict T."/>
            <person name="Patil S."/>
            <person name="Pu L.-L."/>
            <person name="Saada N."/>
            <person name="Tang L."/>
            <person name="Weissenberger G."/>
            <person name="Zhu Y."/>
            <person name="Hemphill L."/>
            <person name="Shang Y."/>
            <person name="Youmans B."/>
            <person name="Ayvaz T."/>
            <person name="Ross M."/>
            <person name="Santibanez J."/>
            <person name="Aqrawi P."/>
            <person name="Gross S."/>
            <person name="Joshi V."/>
            <person name="Fowler G."/>
            <person name="Nazareth L."/>
            <person name="Reid J."/>
            <person name="Worley K."/>
            <person name="Petrosino J."/>
            <person name="Highlander S."/>
            <person name="Gibbs R."/>
        </authorList>
    </citation>
    <scope>NUCLEOTIDE SEQUENCE [LARGE SCALE GENOMIC DNA]</scope>
    <source>
        <strain evidence="9 10">MM4-1A</strain>
    </source>
</reference>
<dbReference type="EMBL" id="ACGX02000007">
    <property type="protein sequence ID" value="EGC14454.1"/>
    <property type="molecule type" value="Genomic_DNA"/>
</dbReference>
<feature type="transmembrane region" description="Helical" evidence="7">
    <location>
        <begin position="350"/>
        <end position="369"/>
    </location>
</feature>
<feature type="transmembrane region" description="Helical" evidence="7">
    <location>
        <begin position="49"/>
        <end position="74"/>
    </location>
</feature>
<evidence type="ECO:0000256" key="6">
    <source>
        <dbReference type="ARBA" id="ARBA00023136"/>
    </source>
</evidence>
<dbReference type="Pfam" id="PF07690">
    <property type="entry name" value="MFS_1"/>
    <property type="match status" value="1"/>
</dbReference>
<evidence type="ECO:0000256" key="3">
    <source>
        <dbReference type="ARBA" id="ARBA00022475"/>
    </source>
</evidence>
<dbReference type="CDD" id="cd17324">
    <property type="entry name" value="MFS_NepI_like"/>
    <property type="match status" value="1"/>
</dbReference>
<feature type="transmembrane region" description="Helical" evidence="7">
    <location>
        <begin position="307"/>
        <end position="330"/>
    </location>
</feature>
<dbReference type="InterPro" id="IPR050189">
    <property type="entry name" value="MFS_Efflux_Transporters"/>
</dbReference>